<dbReference type="Proteomes" id="UP000230575">
    <property type="component" value="Segment"/>
</dbReference>
<sequence length="86" mass="10560">MKDEVTLHIKNHWLHRRAYVVLHQKPMKFRKKALAEWEEKRSEFWYVVQRLNPEFFAQCPEGMQPYLTCVPRGTNGPQYFYIKFDK</sequence>
<evidence type="ECO:0000313" key="1">
    <source>
        <dbReference type="EMBL" id="ALP47247.1"/>
    </source>
</evidence>
<name>A0A140B3L3_9CAUD</name>
<protein>
    <submittedName>
        <fullName evidence="1">Uncharacterized protein</fullName>
    </submittedName>
</protein>
<proteinExistence type="predicted"/>
<dbReference type="EMBL" id="KT919972">
    <property type="protein sequence ID" value="ALP47247.1"/>
    <property type="molecule type" value="Genomic_DNA"/>
</dbReference>
<gene>
    <name evidence="1" type="ORF">phiGrn1_0003</name>
</gene>
<evidence type="ECO:0000313" key="2">
    <source>
        <dbReference type="Proteomes" id="UP000230575"/>
    </source>
</evidence>
<reference evidence="1 2" key="1">
    <citation type="journal article" date="2016" name="Front. Microbiol.">
        <title>Comparative Functional Genomic Analysis of Two Vibrio Phages Reveals Complex Metabolic Interactions with the Host Cell.</title>
        <authorList>
            <person name="Skliros D."/>
            <person name="Kalatzis P.G."/>
            <person name="Katharios P."/>
            <person name="Flemetakis E."/>
        </authorList>
    </citation>
    <scope>NUCLEOTIDE SEQUENCE [LARGE SCALE GENOMIC DNA]</scope>
</reference>
<organism evidence="1 2">
    <name type="scientific">Vibrio phage phi-Grn1</name>
    <dbReference type="NCBI Taxonomy" id="1747713"/>
    <lineage>
        <taxon>Viruses</taxon>
        <taxon>Duplodnaviria</taxon>
        <taxon>Heunggongvirae</taxon>
        <taxon>Uroviricota</taxon>
        <taxon>Caudoviricetes</taxon>
        <taxon>Pantevenvirales</taxon>
        <taxon>Straboviridae</taxon>
        <taxon>Schizotequatrovirus</taxon>
        <taxon>Schizotequatrovirus valkk3</taxon>
    </lineage>
</organism>
<accession>A0A140B3L3</accession>